<dbReference type="Gene3D" id="3.30.750.24">
    <property type="entry name" value="STAS domain"/>
    <property type="match status" value="1"/>
</dbReference>
<organism evidence="2 3">
    <name type="scientific">Anaerobiospirillum thomasii</name>
    <dbReference type="NCBI Taxonomy" id="179995"/>
    <lineage>
        <taxon>Bacteria</taxon>
        <taxon>Pseudomonadati</taxon>
        <taxon>Pseudomonadota</taxon>
        <taxon>Gammaproteobacteria</taxon>
        <taxon>Aeromonadales</taxon>
        <taxon>Succinivibrionaceae</taxon>
        <taxon>Anaerobiospirillum</taxon>
    </lineage>
</organism>
<keyword evidence="3" id="KW-1185">Reference proteome</keyword>
<dbReference type="RefSeq" id="WP_172458253.1">
    <property type="nucleotide sequence ID" value="NZ_UAPU01000007.1"/>
</dbReference>
<reference evidence="2 3" key="1">
    <citation type="submission" date="2018-06" db="EMBL/GenBank/DDBJ databases">
        <authorList>
            <consortium name="Pathogen Informatics"/>
            <person name="Doyle S."/>
        </authorList>
    </citation>
    <scope>NUCLEOTIDE SEQUENCE [LARGE SCALE GENOMIC DNA]</scope>
    <source>
        <strain evidence="2 3">NCTC13093</strain>
    </source>
</reference>
<evidence type="ECO:0000313" key="3">
    <source>
        <dbReference type="Proteomes" id="UP000250086"/>
    </source>
</evidence>
<dbReference type="AlphaFoldDB" id="A0A2X0VI00"/>
<evidence type="ECO:0000259" key="1">
    <source>
        <dbReference type="Pfam" id="PF13466"/>
    </source>
</evidence>
<dbReference type="InterPro" id="IPR058548">
    <property type="entry name" value="MlaB-like_STAS"/>
</dbReference>
<dbReference type="Proteomes" id="UP000250086">
    <property type="component" value="Unassembled WGS sequence"/>
</dbReference>
<gene>
    <name evidence="2" type="ORF">NCTC13093_00461</name>
</gene>
<dbReference type="Pfam" id="PF13466">
    <property type="entry name" value="STAS_2"/>
    <property type="match status" value="1"/>
</dbReference>
<sequence length="84" mass="9383">MYDFDSLTVSNVPALWERRDEIFKDSVFDMGQMQSVDSAGIAFLAQWALSKHDKKLKLQNVSDSALALIKTLGVSDLFDAQKSV</sequence>
<dbReference type="EMBL" id="UAPV01000001">
    <property type="protein sequence ID" value="SPT69098.1"/>
    <property type="molecule type" value="Genomic_DNA"/>
</dbReference>
<proteinExistence type="predicted"/>
<name>A0A2X0VI00_9GAMM</name>
<dbReference type="InterPro" id="IPR036513">
    <property type="entry name" value="STAS_dom_sf"/>
</dbReference>
<dbReference type="CDD" id="cd07043">
    <property type="entry name" value="STAS_anti-anti-sigma_factors"/>
    <property type="match status" value="1"/>
</dbReference>
<dbReference type="SUPFAM" id="SSF52091">
    <property type="entry name" value="SpoIIaa-like"/>
    <property type="match status" value="1"/>
</dbReference>
<accession>A0A2X0VI00</accession>
<feature type="domain" description="MlaB-like STAS" evidence="1">
    <location>
        <begin position="7"/>
        <end position="74"/>
    </location>
</feature>
<evidence type="ECO:0000313" key="2">
    <source>
        <dbReference type="EMBL" id="SPT69098.1"/>
    </source>
</evidence>
<protein>
    <submittedName>
        <fullName evidence="2">Predicted NTP binding protein (Contains STAS domain)</fullName>
    </submittedName>
</protein>